<dbReference type="InterPro" id="IPR051071">
    <property type="entry name" value="LRR-bact_E3_ubiq_ligases"/>
</dbReference>
<dbReference type="Proteomes" id="UP000194151">
    <property type="component" value="Chromosome"/>
</dbReference>
<dbReference type="EMBL" id="CP021108">
    <property type="protein sequence ID" value="ARP81589.1"/>
    <property type="molecule type" value="Genomic_DNA"/>
</dbReference>
<dbReference type="SMART" id="SM00364">
    <property type="entry name" value="LRR_BAC"/>
    <property type="match status" value="3"/>
</dbReference>
<gene>
    <name evidence="4" type="ORF">CAL12_12755</name>
</gene>
<accession>A0A1W6YKU4</accession>
<dbReference type="KEGG" id="bgv:CAL12_12755"/>
<dbReference type="OrthoDB" id="8631708at2"/>
<dbReference type="PANTHER" id="PTHR47114:SF2">
    <property type="entry name" value="OLIGODENDROCYTE-MYELIN GLYCOPROTEIN"/>
    <property type="match status" value="1"/>
</dbReference>
<dbReference type="STRING" id="1416806.CAL12_12755"/>
<dbReference type="Pfam" id="PF00560">
    <property type="entry name" value="LRR_1"/>
    <property type="match status" value="1"/>
</dbReference>
<dbReference type="Gene3D" id="3.80.10.10">
    <property type="entry name" value="Ribonuclease Inhibitor"/>
    <property type="match status" value="1"/>
</dbReference>
<keyword evidence="3" id="KW-0677">Repeat</keyword>
<evidence type="ECO:0000256" key="1">
    <source>
        <dbReference type="ARBA" id="ARBA00009868"/>
    </source>
</evidence>
<evidence type="ECO:0000313" key="5">
    <source>
        <dbReference type="Proteomes" id="UP000194151"/>
    </source>
</evidence>
<keyword evidence="5" id="KW-1185">Reference proteome</keyword>
<name>A0A1W6YKU4_9BORD</name>
<protein>
    <recommendedName>
        <fullName evidence="6">Leucine-rich repeat domain-containing protein</fullName>
    </recommendedName>
</protein>
<evidence type="ECO:0000256" key="2">
    <source>
        <dbReference type="ARBA" id="ARBA00022614"/>
    </source>
</evidence>
<dbReference type="RefSeq" id="WP_086064776.1">
    <property type="nucleotide sequence ID" value="NZ_CP021108.1"/>
</dbReference>
<dbReference type="InterPro" id="IPR001611">
    <property type="entry name" value="Leu-rich_rpt"/>
</dbReference>
<sequence>MIVISPIHTGKAPPVDTQRQETHVNITHSALARATADMDSVPKAGDTVLLASGVKVDPRVAKALDLYVADARPGEDRITARQRIEAAIAQGHNAKLSLKGLGLLEPPPIIPAVFSLDLSDNQLSKLPMLPCDIQFLLLARNAIKEFTHPLPSQLVVLDISHNGLTQLPDNLPERLARLDAQNNALWELPARLPRDLRILNVADNPGKLKKAARQRLATESARRVYDVAMGGPGVSAARARKNLDNTRCEANFDARMARIAPLRA</sequence>
<proteinExistence type="inferred from homology"/>
<dbReference type="PANTHER" id="PTHR47114">
    <property type="match status" value="1"/>
</dbReference>
<dbReference type="InterPro" id="IPR032675">
    <property type="entry name" value="LRR_dom_sf"/>
</dbReference>
<organism evidence="4 5">
    <name type="scientific">Bordetella genomosp. 8</name>
    <dbReference type="NCBI Taxonomy" id="1416806"/>
    <lineage>
        <taxon>Bacteria</taxon>
        <taxon>Pseudomonadati</taxon>
        <taxon>Pseudomonadota</taxon>
        <taxon>Betaproteobacteria</taxon>
        <taxon>Burkholderiales</taxon>
        <taxon>Alcaligenaceae</taxon>
        <taxon>Bordetella</taxon>
    </lineage>
</organism>
<evidence type="ECO:0000313" key="4">
    <source>
        <dbReference type="EMBL" id="ARP81589.1"/>
    </source>
</evidence>
<keyword evidence="2" id="KW-0433">Leucine-rich repeat</keyword>
<reference evidence="4 5" key="1">
    <citation type="submission" date="2017-05" db="EMBL/GenBank/DDBJ databases">
        <title>Complete and WGS of Bordetella genogroups.</title>
        <authorList>
            <person name="Spilker T."/>
            <person name="LiPuma J."/>
        </authorList>
    </citation>
    <scope>NUCLEOTIDE SEQUENCE [LARGE SCALE GENOMIC DNA]</scope>
    <source>
        <strain evidence="4 5">AU19157</strain>
    </source>
</reference>
<dbReference type="SUPFAM" id="SSF52058">
    <property type="entry name" value="L domain-like"/>
    <property type="match status" value="1"/>
</dbReference>
<comment type="similarity">
    <text evidence="1">Belongs to the LRR-containing bacterial E3 ligase family.</text>
</comment>
<evidence type="ECO:0008006" key="6">
    <source>
        <dbReference type="Google" id="ProtNLM"/>
    </source>
</evidence>
<dbReference type="AlphaFoldDB" id="A0A1W6YKU4"/>
<evidence type="ECO:0000256" key="3">
    <source>
        <dbReference type="ARBA" id="ARBA00022737"/>
    </source>
</evidence>
<dbReference type="PROSITE" id="PS51450">
    <property type="entry name" value="LRR"/>
    <property type="match status" value="1"/>
</dbReference>